<evidence type="ECO:0000256" key="8">
    <source>
        <dbReference type="ARBA" id="ARBA00023026"/>
    </source>
</evidence>
<dbReference type="InterPro" id="IPR036890">
    <property type="entry name" value="HATPase_C_sf"/>
</dbReference>
<feature type="region of interest" description="Disordered" evidence="10">
    <location>
        <begin position="375"/>
        <end position="394"/>
    </location>
</feature>
<dbReference type="PROSITE" id="PS50113">
    <property type="entry name" value="PAC"/>
    <property type="match status" value="1"/>
</dbReference>
<dbReference type="EMBL" id="RFLX01000106">
    <property type="protein sequence ID" value="RMI14543.1"/>
    <property type="molecule type" value="Genomic_DNA"/>
</dbReference>
<dbReference type="PROSITE" id="PS50112">
    <property type="entry name" value="PAS"/>
    <property type="match status" value="1"/>
</dbReference>
<feature type="domain" description="PAC" evidence="13">
    <location>
        <begin position="82"/>
        <end position="133"/>
    </location>
</feature>
<dbReference type="InterPro" id="IPR005467">
    <property type="entry name" value="His_kinase_dom"/>
</dbReference>
<dbReference type="CDD" id="cd00130">
    <property type="entry name" value="PAS"/>
    <property type="match status" value="1"/>
</dbReference>
<dbReference type="SUPFAM" id="SSF55874">
    <property type="entry name" value="ATPase domain of HSP90 chaperone/DNA topoisomerase II/histidine kinase"/>
    <property type="match status" value="1"/>
</dbReference>
<evidence type="ECO:0000259" key="12">
    <source>
        <dbReference type="PROSITE" id="PS50112"/>
    </source>
</evidence>
<evidence type="ECO:0000313" key="15">
    <source>
        <dbReference type="Proteomes" id="UP000274097"/>
    </source>
</evidence>
<dbReference type="Proteomes" id="UP000274097">
    <property type="component" value="Unassembled WGS sequence"/>
</dbReference>
<keyword evidence="8" id="KW-0843">Virulence</keyword>
<dbReference type="Pfam" id="PF02518">
    <property type="entry name" value="HATPase_c"/>
    <property type="match status" value="1"/>
</dbReference>
<feature type="coiled-coil region" evidence="9">
    <location>
        <begin position="146"/>
        <end position="176"/>
    </location>
</feature>
<evidence type="ECO:0000256" key="3">
    <source>
        <dbReference type="ARBA" id="ARBA00022553"/>
    </source>
</evidence>
<proteinExistence type="predicted"/>
<evidence type="ECO:0000256" key="9">
    <source>
        <dbReference type="SAM" id="Coils"/>
    </source>
</evidence>
<keyword evidence="5" id="KW-0547">Nucleotide-binding</keyword>
<dbReference type="PANTHER" id="PTHR41523:SF8">
    <property type="entry name" value="ETHYLENE RESPONSE SENSOR PROTEIN"/>
    <property type="match status" value="1"/>
</dbReference>
<gene>
    <name evidence="14" type="ORF">EBE87_27815</name>
</gene>
<dbReference type="SMART" id="SM00387">
    <property type="entry name" value="HATPase_c"/>
    <property type="match status" value="1"/>
</dbReference>
<feature type="domain" description="Histidine kinase" evidence="11">
    <location>
        <begin position="190"/>
        <end position="385"/>
    </location>
</feature>
<dbReference type="PROSITE" id="PS50109">
    <property type="entry name" value="HIS_KIN"/>
    <property type="match status" value="1"/>
</dbReference>
<keyword evidence="6" id="KW-0418">Kinase</keyword>
<sequence>MDLAALGGPFVEAFDATRMPMAISDPNVAGNPIVYCNAAFLQMCGYDRKEVLGQDYFFLIGRHADPSVVDRIKQAVAARREFTEDILFHTKDGREIWVAALVDPMVEDDRVVRHFVSFLDITDRVQRVQGLREAKATLDRRVATRTKRLQAAKDKLEEEVERRRRTEALLRESLAEGEVALKFRDFLVQEVHHRTKNALQLATALLQLQARQSEPPVQAALAVAVGRLLRIGEVHELLAYQSETPNTIEVAPYLLRLGRSMLEGLVTSPGQVEVEVEADEEAVWAPDVVIPLGLIVGEALTNAFKYAFPEGRRGRILVNLSLPDGGLARLRIEDDGIGLPPSRRQGALGLKLIETLAQQIQGKVELVSRQDGTGTAVSVTFPDPNTVPGHSDQL</sequence>
<dbReference type="SUPFAM" id="SSF55785">
    <property type="entry name" value="PYP-like sensor domain (PAS domain)"/>
    <property type="match status" value="1"/>
</dbReference>
<dbReference type="InterPro" id="IPR035965">
    <property type="entry name" value="PAS-like_dom_sf"/>
</dbReference>
<dbReference type="SMART" id="SM00091">
    <property type="entry name" value="PAS"/>
    <property type="match status" value="1"/>
</dbReference>
<keyword evidence="7" id="KW-0067">ATP-binding</keyword>
<evidence type="ECO:0000259" key="11">
    <source>
        <dbReference type="PROSITE" id="PS50109"/>
    </source>
</evidence>
<evidence type="ECO:0000256" key="1">
    <source>
        <dbReference type="ARBA" id="ARBA00000085"/>
    </source>
</evidence>
<dbReference type="Pfam" id="PF07568">
    <property type="entry name" value="HisKA_2"/>
    <property type="match status" value="1"/>
</dbReference>
<keyword evidence="15" id="KW-1185">Reference proteome</keyword>
<evidence type="ECO:0000256" key="5">
    <source>
        <dbReference type="ARBA" id="ARBA00022741"/>
    </source>
</evidence>
<dbReference type="InterPro" id="IPR003594">
    <property type="entry name" value="HATPase_dom"/>
</dbReference>
<keyword evidence="9" id="KW-0175">Coiled coil</keyword>
<reference evidence="14 15" key="1">
    <citation type="submission" date="2018-10" db="EMBL/GenBank/DDBJ databases">
        <title>Roseomonas sp. nov., isolated from feces of Tibetan antelopes in the Qinghai-Tibet plateau, China.</title>
        <authorList>
            <person name="Tian Z."/>
        </authorList>
    </citation>
    <scope>NUCLEOTIDE SEQUENCE [LARGE SCALE GENOMIC DNA]</scope>
    <source>
        <strain evidence="14 15">Z23</strain>
    </source>
</reference>
<comment type="caution">
    <text evidence="14">The sequence shown here is derived from an EMBL/GenBank/DDBJ whole genome shotgun (WGS) entry which is preliminary data.</text>
</comment>
<evidence type="ECO:0000256" key="6">
    <source>
        <dbReference type="ARBA" id="ARBA00022777"/>
    </source>
</evidence>
<dbReference type="Gene3D" id="3.30.450.20">
    <property type="entry name" value="PAS domain"/>
    <property type="match status" value="1"/>
</dbReference>
<evidence type="ECO:0000256" key="4">
    <source>
        <dbReference type="ARBA" id="ARBA00022679"/>
    </source>
</evidence>
<feature type="domain" description="PAS" evidence="12">
    <location>
        <begin position="27"/>
        <end position="79"/>
    </location>
</feature>
<dbReference type="InterPro" id="IPR011495">
    <property type="entry name" value="Sig_transdc_His_kin_sub2_dim/P"/>
</dbReference>
<dbReference type="InterPro" id="IPR000700">
    <property type="entry name" value="PAS-assoc_C"/>
</dbReference>
<organism evidence="14 15">
    <name type="scientific">Teichococcus wenyumeiae</name>
    <dbReference type="NCBI Taxonomy" id="2478470"/>
    <lineage>
        <taxon>Bacteria</taxon>
        <taxon>Pseudomonadati</taxon>
        <taxon>Pseudomonadota</taxon>
        <taxon>Alphaproteobacteria</taxon>
        <taxon>Acetobacterales</taxon>
        <taxon>Roseomonadaceae</taxon>
        <taxon>Roseomonas</taxon>
    </lineage>
</organism>
<dbReference type="NCBIfam" id="TIGR00229">
    <property type="entry name" value="sensory_box"/>
    <property type="match status" value="1"/>
</dbReference>
<keyword evidence="4" id="KW-0808">Transferase</keyword>
<protein>
    <recommendedName>
        <fullName evidence="2">histidine kinase</fullName>
        <ecNumber evidence="2">2.7.13.3</ecNumber>
    </recommendedName>
</protein>
<keyword evidence="3" id="KW-0597">Phosphoprotein</keyword>
<dbReference type="InterPro" id="IPR001610">
    <property type="entry name" value="PAC"/>
</dbReference>
<dbReference type="EC" id="2.7.13.3" evidence="2"/>
<evidence type="ECO:0000256" key="10">
    <source>
        <dbReference type="SAM" id="MobiDB-lite"/>
    </source>
</evidence>
<evidence type="ECO:0000256" key="2">
    <source>
        <dbReference type="ARBA" id="ARBA00012438"/>
    </source>
</evidence>
<dbReference type="InterPro" id="IPR000014">
    <property type="entry name" value="PAS"/>
</dbReference>
<dbReference type="SMART" id="SM00086">
    <property type="entry name" value="PAC"/>
    <property type="match status" value="1"/>
</dbReference>
<dbReference type="Gene3D" id="3.30.565.10">
    <property type="entry name" value="Histidine kinase-like ATPase, C-terminal domain"/>
    <property type="match status" value="1"/>
</dbReference>
<evidence type="ECO:0000313" key="14">
    <source>
        <dbReference type="EMBL" id="RMI14543.1"/>
    </source>
</evidence>
<evidence type="ECO:0000256" key="7">
    <source>
        <dbReference type="ARBA" id="ARBA00022840"/>
    </source>
</evidence>
<name>A0ABX9VB18_9PROT</name>
<accession>A0ABX9VB18</accession>
<dbReference type="Pfam" id="PF13426">
    <property type="entry name" value="PAS_9"/>
    <property type="match status" value="1"/>
</dbReference>
<comment type="catalytic activity">
    <reaction evidence="1">
        <text>ATP + protein L-histidine = ADP + protein N-phospho-L-histidine.</text>
        <dbReference type="EC" id="2.7.13.3"/>
    </reaction>
</comment>
<dbReference type="PANTHER" id="PTHR41523">
    <property type="entry name" value="TWO-COMPONENT SYSTEM SENSOR PROTEIN"/>
    <property type="match status" value="1"/>
</dbReference>
<evidence type="ECO:0000259" key="13">
    <source>
        <dbReference type="PROSITE" id="PS50113"/>
    </source>
</evidence>